<feature type="domain" description="BPL/LPL catalytic" evidence="8">
    <location>
        <begin position="31"/>
        <end position="214"/>
    </location>
</feature>
<dbReference type="PROSITE" id="PS51733">
    <property type="entry name" value="BPL_LPL_CATALYTIC"/>
    <property type="match status" value="1"/>
</dbReference>
<keyword evidence="4 9" id="KW-0436">Ligase</keyword>
<dbReference type="InterPro" id="IPR004562">
    <property type="entry name" value="LipoylTrfase_LipoateP_Ligase"/>
</dbReference>
<evidence type="ECO:0000256" key="2">
    <source>
        <dbReference type="ARBA" id="ARBA00005124"/>
    </source>
</evidence>
<dbReference type="CDD" id="cd16443">
    <property type="entry name" value="LplA"/>
    <property type="match status" value="1"/>
</dbReference>
<dbReference type="Pfam" id="PF10437">
    <property type="entry name" value="Lip_prot_lig_C"/>
    <property type="match status" value="1"/>
</dbReference>
<dbReference type="UniPathway" id="UPA00537">
    <property type="reaction ID" value="UER00594"/>
</dbReference>
<comment type="caution">
    <text evidence="9">The sequence shown here is derived from an EMBL/GenBank/DDBJ whole genome shotgun (WGS) entry which is preliminary data.</text>
</comment>
<dbReference type="SUPFAM" id="SSF55681">
    <property type="entry name" value="Class II aaRS and biotin synthetases"/>
    <property type="match status" value="1"/>
</dbReference>
<dbReference type="EMBL" id="AZER01000005">
    <property type="protein sequence ID" value="KRL28524.1"/>
    <property type="molecule type" value="Genomic_DNA"/>
</dbReference>
<evidence type="ECO:0000256" key="6">
    <source>
        <dbReference type="ARBA" id="ARBA00022840"/>
    </source>
</evidence>
<dbReference type="Gene3D" id="3.30.930.10">
    <property type="entry name" value="Bira Bifunctional Protein, Domain 2"/>
    <property type="match status" value="1"/>
</dbReference>
<evidence type="ECO:0000256" key="3">
    <source>
        <dbReference type="ARBA" id="ARBA00012367"/>
    </source>
</evidence>
<dbReference type="OrthoDB" id="9788148at2"/>
<accession>A0A0R1P8D3</accession>
<comment type="pathway">
    <text evidence="2">Protein modification; protein lipoylation via exogenous pathway; protein N(6)-(lipoyl)lysine from lipoate: step 1/2.</text>
</comment>
<dbReference type="PATRIC" id="fig|1423746.3.peg.40"/>
<dbReference type="GO" id="GO:0017118">
    <property type="term" value="F:lipoyltransferase activity"/>
    <property type="evidence" value="ECO:0007669"/>
    <property type="project" value="TreeGrafter"/>
</dbReference>
<evidence type="ECO:0000256" key="4">
    <source>
        <dbReference type="ARBA" id="ARBA00022598"/>
    </source>
</evidence>
<dbReference type="InterPro" id="IPR004143">
    <property type="entry name" value="BPL_LPL_catalytic"/>
</dbReference>
<dbReference type="NCBIfam" id="TIGR00545">
    <property type="entry name" value="lipoyltrans"/>
    <property type="match status" value="1"/>
</dbReference>
<dbReference type="SUPFAM" id="SSF82649">
    <property type="entry name" value="SufE/NifU"/>
    <property type="match status" value="1"/>
</dbReference>
<dbReference type="InterPro" id="IPR019491">
    <property type="entry name" value="Lipoate_protein_ligase_C"/>
</dbReference>
<evidence type="ECO:0000256" key="5">
    <source>
        <dbReference type="ARBA" id="ARBA00022741"/>
    </source>
</evidence>
<dbReference type="RefSeq" id="WP_057748345.1">
    <property type="nucleotide sequence ID" value="NZ_AZER01000005.1"/>
</dbReference>
<dbReference type="InterPro" id="IPR045864">
    <property type="entry name" value="aa-tRNA-synth_II/BPL/LPL"/>
</dbReference>
<comment type="catalytic activity">
    <reaction evidence="7">
        <text>L-lysyl-[lipoyl-carrier protein] + (R)-lipoate + ATP = N(6)-[(R)-lipoyl]-L-lysyl-[lipoyl-carrier protein] + AMP + diphosphate + H(+)</text>
        <dbReference type="Rhea" id="RHEA:49288"/>
        <dbReference type="Rhea" id="RHEA-COMP:10500"/>
        <dbReference type="Rhea" id="RHEA-COMP:10502"/>
        <dbReference type="ChEBI" id="CHEBI:15378"/>
        <dbReference type="ChEBI" id="CHEBI:29969"/>
        <dbReference type="ChEBI" id="CHEBI:30616"/>
        <dbReference type="ChEBI" id="CHEBI:33019"/>
        <dbReference type="ChEBI" id="CHEBI:83088"/>
        <dbReference type="ChEBI" id="CHEBI:83099"/>
        <dbReference type="ChEBI" id="CHEBI:456215"/>
        <dbReference type="EC" id="6.3.1.20"/>
    </reaction>
</comment>
<proteinExistence type="predicted"/>
<keyword evidence="5" id="KW-0547">Nucleotide-binding</keyword>
<evidence type="ECO:0000256" key="7">
    <source>
        <dbReference type="ARBA" id="ARBA00048037"/>
    </source>
</evidence>
<name>A0A0R1P8D3_9LACO</name>
<dbReference type="GO" id="GO:0005737">
    <property type="term" value="C:cytoplasm"/>
    <property type="evidence" value="ECO:0007669"/>
    <property type="project" value="TreeGrafter"/>
</dbReference>
<protein>
    <recommendedName>
        <fullName evidence="3">lipoate--protein ligase</fullName>
        <ecNumber evidence="3">6.3.1.20</ecNumber>
    </recommendedName>
</protein>
<keyword evidence="6" id="KW-0067">ATP-binding</keyword>
<sequence length="342" mass="38277">MFFIDTSRNGKPVYDAIVNQSLDNYLINDLRLKGHGLICYINQPAVIIGVNQNAYAEIDLPYLKKHNIELVRRSSGGGAVYHDYGNLVFENIIIGDDGHFGDFHRIGDPIVDALHDLGIKSAEVRGRNDMAIDGKKFSGMAIVKANDAYAAGGTIMFDLNMEAANEVLTPEKDKLASKGVKSVDARVTNIKPYLPEKYQDWTTEDFKNYLLCHMFGVDSMDDVETYHLTDHDWSIIDQRLDSKYRTDEWNYGKNPGYKHYVSKHYPVGTIAFNFNVKDNQITEDKIYGDFFTAGDPHKVEQALVGVKMDATSIEEALTKADLDANLGHADPSQLAQLILSAD</sequence>
<evidence type="ECO:0000313" key="9">
    <source>
        <dbReference type="EMBL" id="KRL28524.1"/>
    </source>
</evidence>
<dbReference type="PANTHER" id="PTHR12561">
    <property type="entry name" value="LIPOATE-PROTEIN LIGASE"/>
    <property type="match status" value="1"/>
</dbReference>
<dbReference type="GO" id="GO:0005524">
    <property type="term" value="F:ATP binding"/>
    <property type="evidence" value="ECO:0007669"/>
    <property type="project" value="UniProtKB-KW"/>
</dbReference>
<reference evidence="9 10" key="1">
    <citation type="journal article" date="2015" name="Genome Announc.">
        <title>Expanding the biotechnology potential of lactobacilli through comparative genomics of 213 strains and associated genera.</title>
        <authorList>
            <person name="Sun Z."/>
            <person name="Harris H.M."/>
            <person name="McCann A."/>
            <person name="Guo C."/>
            <person name="Argimon S."/>
            <person name="Zhang W."/>
            <person name="Yang X."/>
            <person name="Jeffery I.B."/>
            <person name="Cooney J.C."/>
            <person name="Kagawa T.F."/>
            <person name="Liu W."/>
            <person name="Song Y."/>
            <person name="Salvetti E."/>
            <person name="Wrobel A."/>
            <person name="Rasinkangas P."/>
            <person name="Parkhill J."/>
            <person name="Rea M.C."/>
            <person name="O'Sullivan O."/>
            <person name="Ritari J."/>
            <person name="Douillard F.P."/>
            <person name="Paul Ross R."/>
            <person name="Yang R."/>
            <person name="Briner A.E."/>
            <person name="Felis G.E."/>
            <person name="de Vos W.M."/>
            <person name="Barrangou R."/>
            <person name="Klaenhammer T.R."/>
            <person name="Caufield P.W."/>
            <person name="Cui Y."/>
            <person name="Zhang H."/>
            <person name="O'Toole P.W."/>
        </authorList>
    </citation>
    <scope>NUCLEOTIDE SEQUENCE [LARGE SCALE GENOMIC DNA]</scope>
    <source>
        <strain evidence="9 10">DSM 13145</strain>
    </source>
</reference>
<dbReference type="Proteomes" id="UP000051445">
    <property type="component" value="Unassembled WGS sequence"/>
</dbReference>
<evidence type="ECO:0000259" key="8">
    <source>
        <dbReference type="PROSITE" id="PS51733"/>
    </source>
</evidence>
<dbReference type="EC" id="6.3.1.20" evidence="3"/>
<keyword evidence="10" id="KW-1185">Reference proteome</keyword>
<dbReference type="GO" id="GO:0009249">
    <property type="term" value="P:protein lipoylation"/>
    <property type="evidence" value="ECO:0007669"/>
    <property type="project" value="InterPro"/>
</dbReference>
<dbReference type="PANTHER" id="PTHR12561:SF3">
    <property type="entry name" value="LIPOYLTRANSFERASE 1, MITOCHONDRIAL"/>
    <property type="match status" value="1"/>
</dbReference>
<comment type="pathway">
    <text evidence="1">Protein modification; protein lipoylation via exogenous pathway; protein N(6)-(lipoyl)lysine from lipoate: step 2/2.</text>
</comment>
<organism evidence="9 10">
    <name type="scientific">Limosilactobacillus frumenti DSM 13145</name>
    <dbReference type="NCBI Taxonomy" id="1423746"/>
    <lineage>
        <taxon>Bacteria</taxon>
        <taxon>Bacillati</taxon>
        <taxon>Bacillota</taxon>
        <taxon>Bacilli</taxon>
        <taxon>Lactobacillales</taxon>
        <taxon>Lactobacillaceae</taxon>
        <taxon>Limosilactobacillus</taxon>
    </lineage>
</organism>
<dbReference type="Pfam" id="PF21948">
    <property type="entry name" value="LplA-B_cat"/>
    <property type="match status" value="1"/>
</dbReference>
<dbReference type="Gene3D" id="3.30.390.50">
    <property type="entry name" value="CO dehydrogenase flavoprotein, C-terminal domain"/>
    <property type="match status" value="1"/>
</dbReference>
<evidence type="ECO:0000256" key="1">
    <source>
        <dbReference type="ARBA" id="ARBA00005085"/>
    </source>
</evidence>
<dbReference type="AlphaFoldDB" id="A0A0R1P8D3"/>
<dbReference type="STRING" id="1423746.FD27_GL000039"/>
<evidence type="ECO:0000313" key="10">
    <source>
        <dbReference type="Proteomes" id="UP000051445"/>
    </source>
</evidence>
<gene>
    <name evidence="9" type="ORF">FD27_GL000039</name>
</gene>
<dbReference type="GO" id="GO:0016979">
    <property type="term" value="F:lipoate-protein ligase activity"/>
    <property type="evidence" value="ECO:0007669"/>
    <property type="project" value="UniProtKB-EC"/>
</dbReference>